<dbReference type="Proteomes" id="UP000785679">
    <property type="component" value="Unassembled WGS sequence"/>
</dbReference>
<protein>
    <submittedName>
        <fullName evidence="1">Uncharacterized protein</fullName>
    </submittedName>
</protein>
<dbReference type="AlphaFoldDB" id="A0A8J8T1X0"/>
<accession>A0A8J8T1X0</accession>
<evidence type="ECO:0000313" key="1">
    <source>
        <dbReference type="EMBL" id="TNV78531.1"/>
    </source>
</evidence>
<reference evidence="1" key="1">
    <citation type="submission" date="2019-06" db="EMBL/GenBank/DDBJ databases">
        <authorList>
            <person name="Zheng W."/>
        </authorList>
    </citation>
    <scope>NUCLEOTIDE SEQUENCE</scope>
    <source>
        <strain evidence="1">QDHG01</strain>
    </source>
</reference>
<organism evidence="1 2">
    <name type="scientific">Halteria grandinella</name>
    <dbReference type="NCBI Taxonomy" id="5974"/>
    <lineage>
        <taxon>Eukaryota</taxon>
        <taxon>Sar</taxon>
        <taxon>Alveolata</taxon>
        <taxon>Ciliophora</taxon>
        <taxon>Intramacronucleata</taxon>
        <taxon>Spirotrichea</taxon>
        <taxon>Stichotrichia</taxon>
        <taxon>Sporadotrichida</taxon>
        <taxon>Halteriidae</taxon>
        <taxon>Halteria</taxon>
    </lineage>
</organism>
<proteinExistence type="predicted"/>
<comment type="caution">
    <text evidence="1">The sequence shown here is derived from an EMBL/GenBank/DDBJ whole genome shotgun (WGS) entry which is preliminary data.</text>
</comment>
<name>A0A8J8T1X0_HALGN</name>
<keyword evidence="2" id="KW-1185">Reference proteome</keyword>
<dbReference type="EMBL" id="RRYP01010208">
    <property type="protein sequence ID" value="TNV78531.1"/>
    <property type="molecule type" value="Genomic_DNA"/>
</dbReference>
<gene>
    <name evidence="1" type="ORF">FGO68_gene13550</name>
</gene>
<sequence length="72" mass="8435">MKNRHKIICDNSSLNKVSFYRPGVVRIHYVHLDHSLKIDRVLLNGQLFLLTISSFYQFALNFAVRCPCWLLA</sequence>
<evidence type="ECO:0000313" key="2">
    <source>
        <dbReference type="Proteomes" id="UP000785679"/>
    </source>
</evidence>